<comment type="subunit">
    <text evidence="3">Homotetramer.</text>
</comment>
<gene>
    <name evidence="6" type="ORF">K7G82_12305</name>
</gene>
<dbReference type="InterPro" id="IPR015422">
    <property type="entry name" value="PyrdxlP-dep_Trfase_small"/>
</dbReference>
<protein>
    <submittedName>
        <fullName evidence="6">Low specificity L-threonine aldolase</fullName>
    </submittedName>
</protein>
<organism evidence="6 7">
    <name type="scientific">Sphingomonas colocasiae</name>
    <dbReference type="NCBI Taxonomy" id="1848973"/>
    <lineage>
        <taxon>Bacteria</taxon>
        <taxon>Pseudomonadati</taxon>
        <taxon>Pseudomonadota</taxon>
        <taxon>Alphaproteobacteria</taxon>
        <taxon>Sphingomonadales</taxon>
        <taxon>Sphingomonadaceae</taxon>
        <taxon>Sphingomonas</taxon>
    </lineage>
</organism>
<comment type="cofactor">
    <cofactor evidence="1">
        <name>pyridoxal 5'-phosphate</name>
        <dbReference type="ChEBI" id="CHEBI:597326"/>
    </cofactor>
</comment>
<evidence type="ECO:0000256" key="4">
    <source>
        <dbReference type="ARBA" id="ARBA00022898"/>
    </source>
</evidence>
<comment type="similarity">
    <text evidence="2">Belongs to the threonine aldolase family.</text>
</comment>
<name>A0ABS7PSW0_9SPHN</name>
<proteinExistence type="inferred from homology"/>
<evidence type="ECO:0000256" key="3">
    <source>
        <dbReference type="ARBA" id="ARBA00011881"/>
    </source>
</evidence>
<accession>A0ABS7PSW0</accession>
<dbReference type="Pfam" id="PF01212">
    <property type="entry name" value="Beta_elim_lyase"/>
    <property type="match status" value="1"/>
</dbReference>
<dbReference type="RefSeq" id="WP_222990106.1">
    <property type="nucleotide sequence ID" value="NZ_JAINVV010000004.1"/>
</dbReference>
<sequence length="337" mass="35278">MTPRFDFASDNTAGMAPEALAALVHANAGAAEAYGEDATSAHAARLVRELLDVDASVHFVPTGTAANALALATLCGSHQAVAVHGHAHVRRGEAGAPGFFGGGLGLVPVGGEHGRIAMADLERLLTRPNSSSDQPIAALSISNPTEYGALYPLDALVALVGMARDHGLAVHLDGARLACAAAAGLDLRALARLDISILVLGGTKAGMPGSEAIVLLDKTRDRHFVARIKQSGHLLSKGRFLAAPWIGMLESGAWIERSRHANGMARRLIDRLAITPAHPVETNAVFLAMEAEQRARLRALGWVFYGLADGHARFLCSWSTTEAAIDELADAIVATRP</sequence>
<dbReference type="SUPFAM" id="SSF53383">
    <property type="entry name" value="PLP-dependent transferases"/>
    <property type="match status" value="1"/>
</dbReference>
<dbReference type="PANTHER" id="PTHR48097:SF5">
    <property type="entry name" value="LOW SPECIFICITY L-THREONINE ALDOLASE"/>
    <property type="match status" value="1"/>
</dbReference>
<dbReference type="Proteomes" id="UP000706039">
    <property type="component" value="Unassembled WGS sequence"/>
</dbReference>
<evidence type="ECO:0000259" key="5">
    <source>
        <dbReference type="Pfam" id="PF01212"/>
    </source>
</evidence>
<dbReference type="InterPro" id="IPR001597">
    <property type="entry name" value="ArAA_b-elim_lyase/Thr_aldolase"/>
</dbReference>
<reference evidence="6 7" key="1">
    <citation type="submission" date="2021-08" db="EMBL/GenBank/DDBJ databases">
        <authorList>
            <person name="Tuo L."/>
        </authorList>
    </citation>
    <scope>NUCLEOTIDE SEQUENCE [LARGE SCALE GENOMIC DNA]</scope>
    <source>
        <strain evidence="6 7">JCM 31229</strain>
    </source>
</reference>
<evidence type="ECO:0000313" key="6">
    <source>
        <dbReference type="EMBL" id="MBY8823079.1"/>
    </source>
</evidence>
<evidence type="ECO:0000256" key="2">
    <source>
        <dbReference type="ARBA" id="ARBA00006966"/>
    </source>
</evidence>
<evidence type="ECO:0000256" key="1">
    <source>
        <dbReference type="ARBA" id="ARBA00001933"/>
    </source>
</evidence>
<dbReference type="InterPro" id="IPR015424">
    <property type="entry name" value="PyrdxlP-dep_Trfase"/>
</dbReference>
<dbReference type="PANTHER" id="PTHR48097">
    <property type="entry name" value="L-THREONINE ALDOLASE-RELATED"/>
    <property type="match status" value="1"/>
</dbReference>
<dbReference type="Gene3D" id="3.40.640.10">
    <property type="entry name" value="Type I PLP-dependent aspartate aminotransferase-like (Major domain)"/>
    <property type="match status" value="1"/>
</dbReference>
<feature type="domain" description="Aromatic amino acid beta-eliminating lyase/threonine aldolase" evidence="5">
    <location>
        <begin position="6"/>
        <end position="290"/>
    </location>
</feature>
<dbReference type="Gene3D" id="3.90.1150.10">
    <property type="entry name" value="Aspartate Aminotransferase, domain 1"/>
    <property type="match status" value="1"/>
</dbReference>
<evidence type="ECO:0000313" key="7">
    <source>
        <dbReference type="Proteomes" id="UP000706039"/>
    </source>
</evidence>
<comment type="caution">
    <text evidence="6">The sequence shown here is derived from an EMBL/GenBank/DDBJ whole genome shotgun (WGS) entry which is preliminary data.</text>
</comment>
<dbReference type="InterPro" id="IPR015421">
    <property type="entry name" value="PyrdxlP-dep_Trfase_major"/>
</dbReference>
<keyword evidence="4" id="KW-0663">Pyridoxal phosphate</keyword>
<keyword evidence="7" id="KW-1185">Reference proteome</keyword>
<dbReference type="EMBL" id="JAINVV010000004">
    <property type="protein sequence ID" value="MBY8823079.1"/>
    <property type="molecule type" value="Genomic_DNA"/>
</dbReference>